<dbReference type="SUPFAM" id="SSF46689">
    <property type="entry name" value="Homeodomain-like"/>
    <property type="match status" value="2"/>
</dbReference>
<evidence type="ECO:0000313" key="5">
    <source>
        <dbReference type="Proteomes" id="UP001201549"/>
    </source>
</evidence>
<dbReference type="Pfam" id="PF12833">
    <property type="entry name" value="HTH_18"/>
    <property type="match status" value="1"/>
</dbReference>
<dbReference type="InterPro" id="IPR009594">
    <property type="entry name" value="Tscrpt_reg_HTH_AraC_N"/>
</dbReference>
<dbReference type="PANTHER" id="PTHR43436:SF1">
    <property type="entry name" value="TRANSCRIPTIONAL REGULATORY PROTEIN"/>
    <property type="match status" value="1"/>
</dbReference>
<name>A0ABT2FQI4_9GAMM</name>
<evidence type="ECO:0000259" key="3">
    <source>
        <dbReference type="PROSITE" id="PS01124"/>
    </source>
</evidence>
<dbReference type="RefSeq" id="WP_238896922.1">
    <property type="nucleotide sequence ID" value="NZ_JAKOGG010000009.1"/>
</dbReference>
<dbReference type="Pfam" id="PF06719">
    <property type="entry name" value="AraC_N"/>
    <property type="match status" value="1"/>
</dbReference>
<evidence type="ECO:0000256" key="2">
    <source>
        <dbReference type="ARBA" id="ARBA00023163"/>
    </source>
</evidence>
<evidence type="ECO:0000256" key="1">
    <source>
        <dbReference type="ARBA" id="ARBA00023015"/>
    </source>
</evidence>
<dbReference type="InterPro" id="IPR009057">
    <property type="entry name" value="Homeodomain-like_sf"/>
</dbReference>
<feature type="domain" description="HTH araC/xylS-type" evidence="3">
    <location>
        <begin position="200"/>
        <end position="298"/>
    </location>
</feature>
<reference evidence="5" key="1">
    <citation type="submission" date="2023-07" db="EMBL/GenBank/DDBJ databases">
        <title>Shewanella mangrovi sp. nov., an acetaldehyde- degrading bacterium isolated from mangrove sediment.</title>
        <authorList>
            <person name="Liu Y."/>
        </authorList>
    </citation>
    <scope>NUCLEOTIDE SEQUENCE [LARGE SCALE GENOMIC DNA]</scope>
    <source>
        <strain evidence="5">C32</strain>
    </source>
</reference>
<comment type="caution">
    <text evidence="4">The sequence shown here is derived from an EMBL/GenBank/DDBJ whole genome shotgun (WGS) entry which is preliminary data.</text>
</comment>
<dbReference type="PANTHER" id="PTHR43436">
    <property type="entry name" value="ARAC-FAMILY TRANSCRIPTIONAL REGULATOR"/>
    <property type="match status" value="1"/>
</dbReference>
<accession>A0ABT2FQI4</accession>
<proteinExistence type="predicted"/>
<keyword evidence="1" id="KW-0805">Transcription regulation</keyword>
<dbReference type="SMART" id="SM00342">
    <property type="entry name" value="HTH_ARAC"/>
    <property type="match status" value="1"/>
</dbReference>
<dbReference type="Gene3D" id="1.10.10.60">
    <property type="entry name" value="Homeodomain-like"/>
    <property type="match status" value="2"/>
</dbReference>
<evidence type="ECO:0000313" key="4">
    <source>
        <dbReference type="EMBL" id="MCS4557446.1"/>
    </source>
</evidence>
<keyword evidence="2" id="KW-0804">Transcription</keyword>
<dbReference type="EMBL" id="JAKOGG010000009">
    <property type="protein sequence ID" value="MCS4557446.1"/>
    <property type="molecule type" value="Genomic_DNA"/>
</dbReference>
<dbReference type="InterPro" id="IPR018060">
    <property type="entry name" value="HTH_AraC"/>
</dbReference>
<gene>
    <name evidence="4" type="ORF">L9G74_13425</name>
</gene>
<protein>
    <submittedName>
        <fullName evidence="4">AraC family transcriptional regulator</fullName>
    </submittedName>
</protein>
<dbReference type="PROSITE" id="PS01124">
    <property type="entry name" value="HTH_ARAC_FAMILY_2"/>
    <property type="match status" value="1"/>
</dbReference>
<sequence>MALNNDINLTCHAEVLAQLIAKHSIDKQTVNTDISGLRLYQWSYSTPPISCSHSASICLIAQGSKQIVLGDQRYHYDPTHFLVSSIELPVIANIVEASEQRPYLSLSLDLDLAEISQLITTGEFSYLNNKQTHTGLSVSQLSPTLMDAFIRLVKLLDEPSNIKVLAPLIKQEIFFRLLSSDQGPRISQIVTSESHSQQIARAINWLKQHFARPLNVGELATESGMSKSAFYTHFRAITSMTPLQFQKKLRLSEARRLMLTENLDAMSTSFQVGYESPSQFSREYSRLFGAPPLTDIKKLREASPV</sequence>
<keyword evidence="5" id="KW-1185">Reference proteome</keyword>
<dbReference type="Proteomes" id="UP001201549">
    <property type="component" value="Unassembled WGS sequence"/>
</dbReference>
<organism evidence="4 5">
    <name type="scientific">Shewanella electrica</name>
    <dbReference type="NCBI Taxonomy" id="515560"/>
    <lineage>
        <taxon>Bacteria</taxon>
        <taxon>Pseudomonadati</taxon>
        <taxon>Pseudomonadota</taxon>
        <taxon>Gammaproteobacteria</taxon>
        <taxon>Alteromonadales</taxon>
        <taxon>Shewanellaceae</taxon>
        <taxon>Shewanella</taxon>
    </lineage>
</organism>